<keyword evidence="5 10" id="KW-0479">Metal-binding</keyword>
<evidence type="ECO:0000259" key="11">
    <source>
        <dbReference type="Pfam" id="PF12706"/>
    </source>
</evidence>
<feature type="active site" description="Proton acceptor" evidence="10">
    <location>
        <position position="67"/>
    </location>
</feature>
<feature type="binding site" evidence="10">
    <location>
        <position position="68"/>
    </location>
    <ligand>
        <name>Zn(2+)</name>
        <dbReference type="ChEBI" id="CHEBI:29105"/>
        <label>2</label>
        <note>catalytic</note>
    </ligand>
</feature>
<evidence type="ECO:0000256" key="1">
    <source>
        <dbReference type="ARBA" id="ARBA00011738"/>
    </source>
</evidence>
<evidence type="ECO:0000313" key="14">
    <source>
        <dbReference type="Proteomes" id="UP000069912"/>
    </source>
</evidence>
<evidence type="ECO:0000313" key="13">
    <source>
        <dbReference type="EMBL" id="PKZ23170.1"/>
    </source>
</evidence>
<dbReference type="HAMAP" id="MF_01818">
    <property type="entry name" value="RNase_Z_BN"/>
    <property type="match status" value="1"/>
</dbReference>
<dbReference type="Proteomes" id="UP000234239">
    <property type="component" value="Unassembled WGS sequence"/>
</dbReference>
<dbReference type="InterPro" id="IPR013471">
    <property type="entry name" value="RNase_Z/BN"/>
</dbReference>
<accession>A0A0X8FCN7</accession>
<evidence type="ECO:0000256" key="2">
    <source>
        <dbReference type="ARBA" id="ARBA00012477"/>
    </source>
</evidence>
<dbReference type="CDD" id="cd07717">
    <property type="entry name" value="RNaseZ_ZiPD-like_MBL-fold"/>
    <property type="match status" value="1"/>
</dbReference>
<dbReference type="GO" id="GO:0042802">
    <property type="term" value="F:identical protein binding"/>
    <property type="evidence" value="ECO:0007669"/>
    <property type="project" value="UniProtKB-ARBA"/>
</dbReference>
<feature type="binding site" evidence="10">
    <location>
        <position position="67"/>
    </location>
    <ligand>
        <name>Zn(2+)</name>
        <dbReference type="ChEBI" id="CHEBI:29105"/>
        <label>2</label>
        <note>catalytic</note>
    </ligand>
</feature>
<keyword evidence="7 10" id="KW-0378">Hydrolase</keyword>
<evidence type="ECO:0000256" key="4">
    <source>
        <dbReference type="ARBA" id="ARBA00022722"/>
    </source>
</evidence>
<dbReference type="EC" id="3.1.26.11" evidence="2 10"/>
<keyword evidence="3 10" id="KW-0819">tRNA processing</keyword>
<feature type="binding site" evidence="10">
    <location>
        <position position="65"/>
    </location>
    <ligand>
        <name>Zn(2+)</name>
        <dbReference type="ChEBI" id="CHEBI:29105"/>
        <label>1</label>
        <note>catalytic</note>
    </ligand>
</feature>
<evidence type="ECO:0000313" key="12">
    <source>
        <dbReference type="EMBL" id="AMB94827.1"/>
    </source>
</evidence>
<dbReference type="GeneID" id="92904144"/>
<keyword evidence="8 10" id="KW-0862">Zinc</keyword>
<feature type="binding site" evidence="10">
    <location>
        <position position="213"/>
    </location>
    <ligand>
        <name>Zn(2+)</name>
        <dbReference type="ChEBI" id="CHEBI:29105"/>
        <label>1</label>
        <note>catalytic</note>
    </ligand>
</feature>
<comment type="catalytic activity">
    <reaction evidence="10">
        <text>Endonucleolytic cleavage of RNA, removing extra 3' nucleotides from tRNA precursor, generating 3' termini of tRNAs. A 3'-hydroxy group is left at the tRNA terminus and a 5'-phosphoryl group is left at the trailer molecule.</text>
        <dbReference type="EC" id="3.1.26.11"/>
    </reaction>
</comment>
<dbReference type="RefSeq" id="WP_067976292.1">
    <property type="nucleotide sequence ID" value="NZ_CAJHKM010000003.1"/>
</dbReference>
<keyword evidence="4 10" id="KW-0540">Nuclease</keyword>
<dbReference type="NCBIfam" id="NF000801">
    <property type="entry name" value="PRK00055.1-3"/>
    <property type="match status" value="1"/>
</dbReference>
<dbReference type="GO" id="GO:0042781">
    <property type="term" value="F:3'-tRNA processing endoribonuclease activity"/>
    <property type="evidence" value="ECO:0007669"/>
    <property type="project" value="UniProtKB-UniRule"/>
</dbReference>
<dbReference type="AlphaFoldDB" id="A0A0X8FCN7"/>
<dbReference type="InterPro" id="IPR001279">
    <property type="entry name" value="Metallo-B-lactamas"/>
</dbReference>
<keyword evidence="6 10" id="KW-0255">Endonuclease</keyword>
<dbReference type="KEGG" id="asan:AWM72_08685"/>
<dbReference type="Gene3D" id="3.60.15.10">
    <property type="entry name" value="Ribonuclease Z/Hydroxyacylglutathione hydrolase-like"/>
    <property type="match status" value="1"/>
</dbReference>
<reference evidence="14" key="2">
    <citation type="submission" date="2016-01" db="EMBL/GenBank/DDBJ databases">
        <title>Six Aerococcus type strain genome sequencing and assembly using PacBio and Illumina Hiseq.</title>
        <authorList>
            <person name="Carkaci D."/>
            <person name="Dargis R."/>
            <person name="Nielsen X.C."/>
            <person name="Skovgaard O."/>
            <person name="Fuursted K."/>
            <person name="Christensen J.J."/>
        </authorList>
    </citation>
    <scope>NUCLEOTIDE SEQUENCE [LARGE SCALE GENOMIC DNA]</scope>
    <source>
        <strain evidence="14">CCUG43001</strain>
    </source>
</reference>
<evidence type="ECO:0000256" key="9">
    <source>
        <dbReference type="ARBA" id="ARBA00057812"/>
    </source>
</evidence>
<dbReference type="NCBIfam" id="TIGR02651">
    <property type="entry name" value="RNase_Z"/>
    <property type="match status" value="1"/>
</dbReference>
<dbReference type="Pfam" id="PF23023">
    <property type="entry name" value="Anti-Pycsar_Apyc1"/>
    <property type="match status" value="1"/>
</dbReference>
<comment type="cofactor">
    <cofactor evidence="10">
        <name>Zn(2+)</name>
        <dbReference type="ChEBI" id="CHEBI:29105"/>
    </cofactor>
    <text evidence="10">Binds 2 Zn(2+) ions.</text>
</comment>
<evidence type="ECO:0000256" key="8">
    <source>
        <dbReference type="ARBA" id="ARBA00022833"/>
    </source>
</evidence>
<dbReference type="SUPFAM" id="SSF56281">
    <property type="entry name" value="Metallo-hydrolase/oxidoreductase"/>
    <property type="match status" value="1"/>
</dbReference>
<dbReference type="GO" id="GO:0008270">
    <property type="term" value="F:zinc ion binding"/>
    <property type="evidence" value="ECO:0007669"/>
    <property type="project" value="UniProtKB-UniRule"/>
</dbReference>
<comment type="similarity">
    <text evidence="10">Belongs to the RNase Z family.</text>
</comment>
<dbReference type="FunFam" id="3.60.15.10:FF:000002">
    <property type="entry name" value="Ribonuclease Z"/>
    <property type="match status" value="1"/>
</dbReference>
<dbReference type="EMBL" id="PKGY01000001">
    <property type="protein sequence ID" value="PKZ23170.1"/>
    <property type="molecule type" value="Genomic_DNA"/>
</dbReference>
<sequence>MELHFLGTGAGVPSRQRNVSALMLKLLDEINEMWLFDCGEATQQQILQTTLKPGKVSRVFITHLHGDHLYGLPGFLSSRSFQGGAERPLTVYGPKGLKQYVWTALKVSQSKLNYPLKIVELEGEGLAFEDSSFKVSYGPLDHAVECFGYRVEQADQEGELLVDKARAAGVPNGPLLGKLKQRQKVTLEDGRVLDGNDFVGDKQAGKTVTIFGDTRPCDQALSLAKDADVLVHEATYEAGEEKMAHRHFHSTAAQAAKLAKEAGVKQLYLAHISSRYVTAPQIKQLVQGAQKIHPQSLVVKDFDQFQIK</sequence>
<dbReference type="PANTHER" id="PTHR46018:SF2">
    <property type="entry name" value="ZINC PHOSPHODIESTERASE ELAC PROTEIN 1"/>
    <property type="match status" value="1"/>
</dbReference>
<feature type="domain" description="Metallo-beta-lactamase" evidence="11">
    <location>
        <begin position="203"/>
        <end position="272"/>
    </location>
</feature>
<gene>
    <name evidence="10 13" type="primary">rnz</name>
    <name evidence="12" type="ORF">AWM72_08685</name>
    <name evidence="13" type="ORF">CYJ28_01070</name>
</gene>
<keyword evidence="14" id="KW-1185">Reference proteome</keyword>
<dbReference type="Proteomes" id="UP000069912">
    <property type="component" value="Chromosome"/>
</dbReference>
<evidence type="ECO:0000256" key="3">
    <source>
        <dbReference type="ARBA" id="ARBA00022694"/>
    </source>
</evidence>
<evidence type="ECO:0000256" key="10">
    <source>
        <dbReference type="HAMAP-Rule" id="MF_01818"/>
    </source>
</evidence>
<proteinExistence type="inferred from homology"/>
<evidence type="ECO:0000256" key="6">
    <source>
        <dbReference type="ARBA" id="ARBA00022759"/>
    </source>
</evidence>
<feature type="binding site" evidence="10">
    <location>
        <position position="213"/>
    </location>
    <ligand>
        <name>Zn(2+)</name>
        <dbReference type="ChEBI" id="CHEBI:29105"/>
        <label>2</label>
        <note>catalytic</note>
    </ligand>
</feature>
<feature type="binding site" evidence="10">
    <location>
        <position position="142"/>
    </location>
    <ligand>
        <name>Zn(2+)</name>
        <dbReference type="ChEBI" id="CHEBI:29105"/>
        <label>1</label>
        <note>catalytic</note>
    </ligand>
</feature>
<name>A0A0X8FCN7_9LACT</name>
<comment type="function">
    <text evidence="9 10">Zinc phosphodiesterase, which displays some tRNA 3'-processing endonuclease activity. Probably involved in tRNA maturation, by removing a 3'-trailer from precursor tRNA.</text>
</comment>
<dbReference type="Pfam" id="PF12706">
    <property type="entry name" value="Lactamase_B_2"/>
    <property type="match status" value="1"/>
</dbReference>
<dbReference type="EMBL" id="CP014160">
    <property type="protein sequence ID" value="AMB94827.1"/>
    <property type="molecule type" value="Genomic_DNA"/>
</dbReference>
<protein>
    <recommendedName>
        <fullName evidence="2 10">Ribonuclease Z</fullName>
        <shortName evidence="10">RNase Z</shortName>
        <ecNumber evidence="2 10">3.1.26.11</ecNumber>
    </recommendedName>
    <alternativeName>
        <fullName evidence="10">tRNA 3 endonuclease</fullName>
    </alternativeName>
    <alternativeName>
        <fullName evidence="10">tRNase Z</fullName>
    </alternativeName>
</protein>
<evidence type="ECO:0000256" key="7">
    <source>
        <dbReference type="ARBA" id="ARBA00022801"/>
    </source>
</evidence>
<feature type="binding site" evidence="10">
    <location>
        <position position="271"/>
    </location>
    <ligand>
        <name>Zn(2+)</name>
        <dbReference type="ChEBI" id="CHEBI:29105"/>
        <label>2</label>
        <note>catalytic</note>
    </ligand>
</feature>
<reference evidence="13 15" key="3">
    <citation type="submission" date="2017-12" db="EMBL/GenBank/DDBJ databases">
        <title>Phylogenetic diversity of female urinary microbiome.</title>
        <authorList>
            <person name="Thomas-White K."/>
            <person name="Wolfe A.J."/>
        </authorList>
    </citation>
    <scope>NUCLEOTIDE SEQUENCE [LARGE SCALE GENOMIC DNA]</scope>
    <source>
        <strain evidence="13 15">UMB0139</strain>
    </source>
</reference>
<dbReference type="PANTHER" id="PTHR46018">
    <property type="entry name" value="ZINC PHOSPHODIESTERASE ELAC PROTEIN 1"/>
    <property type="match status" value="1"/>
</dbReference>
<reference evidence="12 14" key="1">
    <citation type="journal article" date="2016" name="Genome Announc.">
        <title>Complete Genome Sequences of Aerococcus christensenii CCUG 28831T, Aerococcus sanguinicola CCUG 43001T, Aerococcus urinae CCUG 36881T, Aerococcus urinaeequi CCUG 28094T, Aerococcus urinaehominis CCUG 42038 BT, and Aerococcus viridans CCUG 4311T.</title>
        <authorList>
            <person name="Carkaci D."/>
            <person name="Dargis R."/>
            <person name="Nielsen X.C."/>
            <person name="Skovgaard O."/>
            <person name="Fuursted K."/>
            <person name="Christensen J.J."/>
        </authorList>
    </citation>
    <scope>NUCLEOTIDE SEQUENCE [LARGE SCALE GENOMIC DNA]</scope>
    <source>
        <strain evidence="12 14">CCUG43001</strain>
    </source>
</reference>
<dbReference type="OrthoDB" id="9800940at2"/>
<feature type="binding site" evidence="10">
    <location>
        <position position="63"/>
    </location>
    <ligand>
        <name>Zn(2+)</name>
        <dbReference type="ChEBI" id="CHEBI:29105"/>
        <label>1</label>
        <note>catalytic</note>
    </ligand>
</feature>
<organism evidence="12 14">
    <name type="scientific">Aerococcus sanguinicola</name>
    <dbReference type="NCBI Taxonomy" id="119206"/>
    <lineage>
        <taxon>Bacteria</taxon>
        <taxon>Bacillati</taxon>
        <taxon>Bacillota</taxon>
        <taxon>Bacilli</taxon>
        <taxon>Lactobacillales</taxon>
        <taxon>Aerococcaceae</taxon>
        <taxon>Aerococcus</taxon>
    </lineage>
</organism>
<comment type="subunit">
    <text evidence="1 10">Homodimer.</text>
</comment>
<evidence type="ECO:0000313" key="15">
    <source>
        <dbReference type="Proteomes" id="UP000234239"/>
    </source>
</evidence>
<dbReference type="InterPro" id="IPR036866">
    <property type="entry name" value="RibonucZ/Hydroxyglut_hydro"/>
</dbReference>
<evidence type="ECO:0000256" key="5">
    <source>
        <dbReference type="ARBA" id="ARBA00022723"/>
    </source>
</evidence>